<feature type="compositionally biased region" description="Basic and acidic residues" evidence="1">
    <location>
        <begin position="39"/>
        <end position="48"/>
    </location>
</feature>
<dbReference type="AlphaFoldDB" id="A0A7S0GTD7"/>
<feature type="compositionally biased region" description="Basic and acidic residues" evidence="1">
    <location>
        <begin position="1"/>
        <end position="13"/>
    </location>
</feature>
<dbReference type="SUPFAM" id="SSF50729">
    <property type="entry name" value="PH domain-like"/>
    <property type="match status" value="1"/>
</dbReference>
<sequence length="390" mass="44400">MSDRSRVSAHEDAVVPQEAQSDIIDEDAEDEDDFEEKDDGQRHVRFSDEPMSAASPAPPDTKKRPASRAHTTAPKKKIISDACPNAQYVRMQLVKTDLERNKFLRRMGKGAILYKFNSRTGVPEKRWFIVSPDGSTLSWTKPTRGVLGVKTTKRENLADALYLTYGCAENAKPGDVPAWLCFSIIFCEKSGSGNTWVTKEINVGCRDQNQLETWFFGIQTLIPLHHQHKSTAYVLWERAMMKVESMADEKKSEPAEIWRQLFEDAIRHVKGSSYKFIRRRLVHMNLARLVREVRSKSIDLGNQMGVVSNAQRSPRGLSPRTDRKRRLFSGDNVRLSPASTPRRLATAHDLTERMINRKPYVEKKLKKSSSDIKISISDIRQSPRSRTKGS</sequence>
<accession>A0A7S0GTD7</accession>
<dbReference type="InterPro" id="IPR011993">
    <property type="entry name" value="PH-like_dom_sf"/>
</dbReference>
<reference evidence="2" key="1">
    <citation type="submission" date="2021-01" db="EMBL/GenBank/DDBJ databases">
        <authorList>
            <person name="Corre E."/>
            <person name="Pelletier E."/>
            <person name="Niang G."/>
            <person name="Scheremetjew M."/>
            <person name="Finn R."/>
            <person name="Kale V."/>
            <person name="Holt S."/>
            <person name="Cochrane G."/>
            <person name="Meng A."/>
            <person name="Brown T."/>
            <person name="Cohen L."/>
        </authorList>
    </citation>
    <scope>NUCLEOTIDE SEQUENCE</scope>
    <source>
        <strain evidence="2">CCMP2058</strain>
    </source>
</reference>
<gene>
    <name evidence="2" type="ORF">LAMO00422_LOCUS5339</name>
</gene>
<evidence type="ECO:0008006" key="3">
    <source>
        <dbReference type="Google" id="ProtNLM"/>
    </source>
</evidence>
<feature type="region of interest" description="Disordered" evidence="1">
    <location>
        <begin position="1"/>
        <end position="76"/>
    </location>
</feature>
<evidence type="ECO:0000313" key="2">
    <source>
        <dbReference type="EMBL" id="CAD8439348.1"/>
    </source>
</evidence>
<name>A0A7S0GTD7_9EUKA</name>
<dbReference type="Gene3D" id="2.30.29.30">
    <property type="entry name" value="Pleckstrin-homology domain (PH domain)/Phosphotyrosine-binding domain (PTB)"/>
    <property type="match status" value="1"/>
</dbReference>
<feature type="compositionally biased region" description="Acidic residues" evidence="1">
    <location>
        <begin position="23"/>
        <end position="38"/>
    </location>
</feature>
<feature type="region of interest" description="Disordered" evidence="1">
    <location>
        <begin position="361"/>
        <end position="390"/>
    </location>
</feature>
<dbReference type="EMBL" id="HBEM01007616">
    <property type="protein sequence ID" value="CAD8439348.1"/>
    <property type="molecule type" value="Transcribed_RNA"/>
</dbReference>
<evidence type="ECO:0000256" key="1">
    <source>
        <dbReference type="SAM" id="MobiDB-lite"/>
    </source>
</evidence>
<organism evidence="2">
    <name type="scientific">Amorphochlora amoebiformis</name>
    <dbReference type="NCBI Taxonomy" id="1561963"/>
    <lineage>
        <taxon>Eukaryota</taxon>
        <taxon>Sar</taxon>
        <taxon>Rhizaria</taxon>
        <taxon>Cercozoa</taxon>
        <taxon>Chlorarachniophyceae</taxon>
        <taxon>Amorphochlora</taxon>
    </lineage>
</organism>
<protein>
    <recommendedName>
        <fullName evidence="3">PH domain-containing protein</fullName>
    </recommendedName>
</protein>
<proteinExistence type="predicted"/>